<evidence type="ECO:0000256" key="1">
    <source>
        <dbReference type="ARBA" id="ARBA00022741"/>
    </source>
</evidence>
<keyword evidence="2" id="KW-0067">ATP-binding</keyword>
<dbReference type="AlphaFoldDB" id="A0A2U1P925"/>
<evidence type="ECO:0000313" key="5">
    <source>
        <dbReference type="EMBL" id="PWA82237.1"/>
    </source>
</evidence>
<evidence type="ECO:0000259" key="4">
    <source>
        <dbReference type="Pfam" id="PF07724"/>
    </source>
</evidence>
<dbReference type="GO" id="GO:0005524">
    <property type="term" value="F:ATP binding"/>
    <property type="evidence" value="ECO:0007669"/>
    <property type="project" value="UniProtKB-KW"/>
</dbReference>
<evidence type="ECO:0000256" key="2">
    <source>
        <dbReference type="ARBA" id="ARBA00022840"/>
    </source>
</evidence>
<sequence length="454" mass="50431">MKKFADQLTDTHNMDPNNDAKRAKILKVGKEHIARALRELIGIPSTFGKDVIEKVGTLKDWLNSQVIGVRKAQMAKALVEHLFGDQSFMIHFDMSEFSQSNTVTHFLALHRGTRACKEIPNSLLHILDEGRMTDCHGLDDFKNTVIIMTSNVRATHLMKGSIAGASDKVINEVKKKFSPELIARVGKLVVFNPLSPGLVEKFIVHEIGKRKAEFVTGGVVLEVTQEVERHIVEQGLKTASGIRAIKAWDYLSCNTYISLLAALVLSLATFLYLVLKVEKSVTVTFTDFVLPESSVVIGVLGCVLSPSEGTPVGQKRDLCALDDSSSGVEYCNQQPPTDVISIGKGRLKWTPFTITLLTPAFGKRFKGALLLYGCEILTRALRSAVKPVNILKAIYKSPLDSYMFNDIMFIDKKNEKKMPIQNSQDPFNCDLFNEEAIMSFIDRNNEVIDPADNL</sequence>
<dbReference type="STRING" id="35608.A0A2U1P925"/>
<dbReference type="PANTHER" id="PTHR11638">
    <property type="entry name" value="ATP-DEPENDENT CLP PROTEASE"/>
    <property type="match status" value="1"/>
</dbReference>
<proteinExistence type="predicted"/>
<dbReference type="Pfam" id="PF07724">
    <property type="entry name" value="AAA_2"/>
    <property type="match status" value="1"/>
</dbReference>
<feature type="domain" description="ATPase AAA-type core" evidence="4">
    <location>
        <begin position="115"/>
        <end position="185"/>
    </location>
</feature>
<dbReference type="InterPro" id="IPR050130">
    <property type="entry name" value="ClpA_ClpB"/>
</dbReference>
<dbReference type="GO" id="GO:0034605">
    <property type="term" value="P:cellular response to heat"/>
    <property type="evidence" value="ECO:0007669"/>
    <property type="project" value="TreeGrafter"/>
</dbReference>
<dbReference type="Proteomes" id="UP000245207">
    <property type="component" value="Unassembled WGS sequence"/>
</dbReference>
<dbReference type="InterPro" id="IPR003959">
    <property type="entry name" value="ATPase_AAA_core"/>
</dbReference>
<feature type="transmembrane region" description="Helical" evidence="3">
    <location>
        <begin position="256"/>
        <end position="275"/>
    </location>
</feature>
<dbReference type="GO" id="GO:0016887">
    <property type="term" value="F:ATP hydrolysis activity"/>
    <property type="evidence" value="ECO:0007669"/>
    <property type="project" value="InterPro"/>
</dbReference>
<dbReference type="OrthoDB" id="47330at2759"/>
<keyword evidence="3" id="KW-0472">Membrane</keyword>
<gene>
    <name evidence="5" type="ORF">CTI12_AA179190</name>
</gene>
<accession>A0A2U1P925</accession>
<organism evidence="5 6">
    <name type="scientific">Artemisia annua</name>
    <name type="common">Sweet wormwood</name>
    <dbReference type="NCBI Taxonomy" id="35608"/>
    <lineage>
        <taxon>Eukaryota</taxon>
        <taxon>Viridiplantae</taxon>
        <taxon>Streptophyta</taxon>
        <taxon>Embryophyta</taxon>
        <taxon>Tracheophyta</taxon>
        <taxon>Spermatophyta</taxon>
        <taxon>Magnoliopsida</taxon>
        <taxon>eudicotyledons</taxon>
        <taxon>Gunneridae</taxon>
        <taxon>Pentapetalae</taxon>
        <taxon>asterids</taxon>
        <taxon>campanulids</taxon>
        <taxon>Asterales</taxon>
        <taxon>Asteraceae</taxon>
        <taxon>Asteroideae</taxon>
        <taxon>Anthemideae</taxon>
        <taxon>Artemisiinae</taxon>
        <taxon>Artemisia</taxon>
    </lineage>
</organism>
<keyword evidence="1" id="KW-0547">Nucleotide-binding</keyword>
<dbReference type="SUPFAM" id="SSF52540">
    <property type="entry name" value="P-loop containing nucleoside triphosphate hydrolases"/>
    <property type="match status" value="1"/>
</dbReference>
<reference evidence="5 6" key="1">
    <citation type="journal article" date="2018" name="Mol. Plant">
        <title>The genome of Artemisia annua provides insight into the evolution of Asteraceae family and artemisinin biosynthesis.</title>
        <authorList>
            <person name="Shen Q."/>
            <person name="Zhang L."/>
            <person name="Liao Z."/>
            <person name="Wang S."/>
            <person name="Yan T."/>
            <person name="Shi P."/>
            <person name="Liu M."/>
            <person name="Fu X."/>
            <person name="Pan Q."/>
            <person name="Wang Y."/>
            <person name="Lv Z."/>
            <person name="Lu X."/>
            <person name="Zhang F."/>
            <person name="Jiang W."/>
            <person name="Ma Y."/>
            <person name="Chen M."/>
            <person name="Hao X."/>
            <person name="Li L."/>
            <person name="Tang Y."/>
            <person name="Lv G."/>
            <person name="Zhou Y."/>
            <person name="Sun X."/>
            <person name="Brodelius P.E."/>
            <person name="Rose J.K.C."/>
            <person name="Tang K."/>
        </authorList>
    </citation>
    <scope>NUCLEOTIDE SEQUENCE [LARGE SCALE GENOMIC DNA]</scope>
    <source>
        <strain evidence="6">cv. Huhao1</strain>
        <tissue evidence="5">Leaf</tissue>
    </source>
</reference>
<keyword evidence="3" id="KW-0812">Transmembrane</keyword>
<dbReference type="Gene3D" id="3.40.50.300">
    <property type="entry name" value="P-loop containing nucleotide triphosphate hydrolases"/>
    <property type="match status" value="1"/>
</dbReference>
<protein>
    <submittedName>
        <fullName evidence="5">Chaperone protein ClpB1</fullName>
    </submittedName>
</protein>
<evidence type="ECO:0000256" key="3">
    <source>
        <dbReference type="SAM" id="Phobius"/>
    </source>
</evidence>
<name>A0A2U1P925_ARTAN</name>
<keyword evidence="6" id="KW-1185">Reference proteome</keyword>
<keyword evidence="3" id="KW-1133">Transmembrane helix</keyword>
<comment type="caution">
    <text evidence="5">The sequence shown here is derived from an EMBL/GenBank/DDBJ whole genome shotgun (WGS) entry which is preliminary data.</text>
</comment>
<dbReference type="PANTHER" id="PTHR11638:SF18">
    <property type="entry name" value="HEAT SHOCK PROTEIN 104"/>
    <property type="match status" value="1"/>
</dbReference>
<dbReference type="InterPro" id="IPR027417">
    <property type="entry name" value="P-loop_NTPase"/>
</dbReference>
<dbReference type="EMBL" id="PKPP01001492">
    <property type="protein sequence ID" value="PWA82237.1"/>
    <property type="molecule type" value="Genomic_DNA"/>
</dbReference>
<evidence type="ECO:0000313" key="6">
    <source>
        <dbReference type="Proteomes" id="UP000245207"/>
    </source>
</evidence>
<dbReference type="GO" id="GO:0005737">
    <property type="term" value="C:cytoplasm"/>
    <property type="evidence" value="ECO:0007669"/>
    <property type="project" value="TreeGrafter"/>
</dbReference>